<proteinExistence type="predicted"/>
<evidence type="ECO:0000313" key="3">
    <source>
        <dbReference type="Proteomes" id="UP001151760"/>
    </source>
</evidence>
<keyword evidence="3" id="KW-1185">Reference proteome</keyword>
<dbReference type="InterPro" id="IPR013103">
    <property type="entry name" value="RVT_2"/>
</dbReference>
<dbReference type="EMBL" id="BQNB010014433">
    <property type="protein sequence ID" value="GJT28097.1"/>
    <property type="molecule type" value="Genomic_DNA"/>
</dbReference>
<reference evidence="2" key="1">
    <citation type="journal article" date="2022" name="Int. J. Mol. Sci.">
        <title>Draft Genome of Tanacetum Coccineum: Genomic Comparison of Closely Related Tanacetum-Family Plants.</title>
        <authorList>
            <person name="Yamashiro T."/>
            <person name="Shiraishi A."/>
            <person name="Nakayama K."/>
            <person name="Satake H."/>
        </authorList>
    </citation>
    <scope>NUCLEOTIDE SEQUENCE</scope>
</reference>
<dbReference type="Proteomes" id="UP001151760">
    <property type="component" value="Unassembled WGS sequence"/>
</dbReference>
<reference evidence="2" key="2">
    <citation type="submission" date="2022-01" db="EMBL/GenBank/DDBJ databases">
        <authorList>
            <person name="Yamashiro T."/>
            <person name="Shiraishi A."/>
            <person name="Satake H."/>
            <person name="Nakayama K."/>
        </authorList>
    </citation>
    <scope>NUCLEOTIDE SEQUENCE</scope>
</reference>
<comment type="caution">
    <text evidence="2">The sequence shown here is derived from an EMBL/GenBank/DDBJ whole genome shotgun (WGS) entry which is preliminary data.</text>
</comment>
<organism evidence="2 3">
    <name type="scientific">Tanacetum coccineum</name>
    <dbReference type="NCBI Taxonomy" id="301880"/>
    <lineage>
        <taxon>Eukaryota</taxon>
        <taxon>Viridiplantae</taxon>
        <taxon>Streptophyta</taxon>
        <taxon>Embryophyta</taxon>
        <taxon>Tracheophyta</taxon>
        <taxon>Spermatophyta</taxon>
        <taxon>Magnoliopsida</taxon>
        <taxon>eudicotyledons</taxon>
        <taxon>Gunneridae</taxon>
        <taxon>Pentapetalae</taxon>
        <taxon>asterids</taxon>
        <taxon>campanulids</taxon>
        <taxon>Asterales</taxon>
        <taxon>Asteraceae</taxon>
        <taxon>Asteroideae</taxon>
        <taxon>Anthemideae</taxon>
        <taxon>Anthemidinae</taxon>
        <taxon>Tanacetum</taxon>
    </lineage>
</organism>
<evidence type="ECO:0000259" key="1">
    <source>
        <dbReference type="Pfam" id="PF07727"/>
    </source>
</evidence>
<dbReference type="Pfam" id="PF07727">
    <property type="entry name" value="RVT_2"/>
    <property type="match status" value="1"/>
</dbReference>
<name>A0ABQ5CPQ9_9ASTR</name>
<feature type="domain" description="Reverse transcriptase Ty1/copia-type" evidence="1">
    <location>
        <begin position="674"/>
        <end position="758"/>
    </location>
</feature>
<gene>
    <name evidence="2" type="ORF">Tco_0908372</name>
</gene>
<sequence>MAATTSAQSSNGAVGVYGLRPLREAILFLRRGKRYKHGRAGVKVTEQTMDERLGRTVTRVVVMHSRHHYGITGDGISDANETGSFGSKLLWSKFLEQVLTHIHQCGLMELQQLTQIGIILHLTGDNIQHIYVFSASTTIVNGGGYTINGRVKKPGSGLIKKQGFEGSFTEVVAYAKVITETAGMLEGTLRTIHDTIARMDEEDIADFSLMLANQRKAAIDDKEDDRSCTRDMLVSEVLESTESKQEGKIMMTLQMEFLRALPHSWSQSVWKGVVLAMIHEVLLSTLPAFHYSSLFVGKVIHTKYQTYDALDQFSKVDMDELDINWQMAMALCWGHLATRDVQGKKGDFKDKCSADVLFVDVVKCFRLVLSVGDELLVTDSVSVAASDATNAETEFALMGLSPQSLVITVKNVLDSEHTDLHPMLFHIPAYVPAGSRNRPTYVPAGRPFPAGWHNPAARPMTRPKTSFSTAIYVLGSIEHGGAHYLRVFLIFDPQGRTQMKPHGKVIRRQLANFVKFKGMEMSLLKVEMVLLVSSLINCQGIKNTKQSLRLLDVLLVSLTPSSSMVEPVHADDSPTVPLTYIDVEPVPTRRVHTVHPISQIIGDISSPVLTRGSLKKSKFGESALAGYVHDQQRNNHTDYLHCLFACFLSQLEPSSVAQALNNPDWVIGRAPRWIDYDEVFAPVARIEAIRLFLAFASYMGFMVYQMDVKSAFLYGEIDEEVYVTQPKGFEDPFHPKHVYRVVKALYSLHQAPRAWDIILVLMKGEFEMSAMGELTFFLGLQVTQKSNGIFISQDSIVLDCLRRLIWGNVRSVLQPLKIPPLNTKEEPDGLLMFIYTSYDSKRIFKYLKGRPKLGLWYPRDSPFVLEAYSDSDYASSHGPNRLASPRVNGYLVKASSNPFTFYDSPLPGVNTPWDVMRIVCNPELMDVAEVVQSWYVVPTGRVIATISIKVPTGRYIVPAGYTVPTGRTS</sequence>
<evidence type="ECO:0000313" key="2">
    <source>
        <dbReference type="EMBL" id="GJT28097.1"/>
    </source>
</evidence>
<accession>A0ABQ5CPQ9</accession>
<protein>
    <submittedName>
        <fullName evidence="2">Ribonuclease H-like domain-containing protein</fullName>
    </submittedName>
</protein>